<keyword evidence="1" id="KW-0472">Membrane</keyword>
<gene>
    <name evidence="2" type="ORF">SAMN05444355_107177</name>
</gene>
<organism evidence="2 3">
    <name type="scientific">Flavobacterium frigoris</name>
    <dbReference type="NCBI Taxonomy" id="229204"/>
    <lineage>
        <taxon>Bacteria</taxon>
        <taxon>Pseudomonadati</taxon>
        <taxon>Bacteroidota</taxon>
        <taxon>Flavobacteriia</taxon>
        <taxon>Flavobacteriales</taxon>
        <taxon>Flavobacteriaceae</taxon>
        <taxon>Flavobacterium</taxon>
    </lineage>
</organism>
<accession>A0A1H9LXV8</accession>
<sequence length="54" mass="6217">MMFAAKYREANSELLKEERKKDRLFLYLGTFFMIAVGCSMVFLLVMAFLTNLGG</sequence>
<evidence type="ECO:0000313" key="3">
    <source>
        <dbReference type="Proteomes" id="UP000183658"/>
    </source>
</evidence>
<name>A0A1H9LXV8_FLAFI</name>
<evidence type="ECO:0000313" key="2">
    <source>
        <dbReference type="EMBL" id="SER16188.1"/>
    </source>
</evidence>
<feature type="transmembrane region" description="Helical" evidence="1">
    <location>
        <begin position="24"/>
        <end position="49"/>
    </location>
</feature>
<reference evidence="3" key="1">
    <citation type="submission" date="2016-10" db="EMBL/GenBank/DDBJ databases">
        <authorList>
            <person name="Varghese N."/>
            <person name="Submissions S."/>
        </authorList>
    </citation>
    <scope>NUCLEOTIDE SEQUENCE [LARGE SCALE GENOMIC DNA]</scope>
    <source>
        <strain evidence="3">DSM 15719</strain>
    </source>
</reference>
<dbReference type="EMBL" id="FOFZ01000007">
    <property type="protein sequence ID" value="SER16188.1"/>
    <property type="molecule type" value="Genomic_DNA"/>
</dbReference>
<keyword evidence="1" id="KW-0812">Transmembrane</keyword>
<proteinExistence type="predicted"/>
<keyword evidence="3" id="KW-1185">Reference proteome</keyword>
<dbReference type="AlphaFoldDB" id="A0A1H9LXV8"/>
<protein>
    <submittedName>
        <fullName evidence="2">Uncharacterized protein</fullName>
    </submittedName>
</protein>
<evidence type="ECO:0000256" key="1">
    <source>
        <dbReference type="SAM" id="Phobius"/>
    </source>
</evidence>
<dbReference type="Proteomes" id="UP000183658">
    <property type="component" value="Unassembled WGS sequence"/>
</dbReference>
<keyword evidence="1" id="KW-1133">Transmembrane helix</keyword>